<dbReference type="EMBL" id="BK014804">
    <property type="protein sequence ID" value="DAD76543.1"/>
    <property type="molecule type" value="Genomic_DNA"/>
</dbReference>
<sequence>MKVQVIIERGADGTFDANMEFIKSVPFGLLGQGKTVADTIADFYNSYGEMQAMYKAEGKECPQLEFEFKYDVPSFLQYYAYAFTLAGLERITGVNQKQLGHYISGFRKPSEKTARKIEEKIREFAKEIESVRFV</sequence>
<dbReference type="CDD" id="cd00093">
    <property type="entry name" value="HTH_XRE"/>
    <property type="match status" value="1"/>
</dbReference>
<organism evidence="1">
    <name type="scientific">Siphoviridae sp. ctqpo8</name>
    <dbReference type="NCBI Taxonomy" id="2826469"/>
    <lineage>
        <taxon>Viruses</taxon>
        <taxon>Duplodnaviria</taxon>
        <taxon>Heunggongvirae</taxon>
        <taxon>Uroviricota</taxon>
        <taxon>Caudoviricetes</taxon>
    </lineage>
</organism>
<protein>
    <submittedName>
        <fullName evidence="1">Antitoxin</fullName>
    </submittedName>
</protein>
<dbReference type="InterPro" id="IPR001387">
    <property type="entry name" value="Cro/C1-type_HTH"/>
</dbReference>
<accession>A0A8S5M390</accession>
<name>A0A8S5M390_9CAUD</name>
<evidence type="ECO:0000313" key="1">
    <source>
        <dbReference type="EMBL" id="DAD76543.1"/>
    </source>
</evidence>
<proteinExistence type="predicted"/>
<reference evidence="1" key="1">
    <citation type="journal article" date="2021" name="Proc. Natl. Acad. Sci. U.S.A.">
        <title>A Catalog of Tens of Thousands of Viruses from Human Metagenomes Reveals Hidden Associations with Chronic Diseases.</title>
        <authorList>
            <person name="Tisza M.J."/>
            <person name="Buck C.B."/>
        </authorList>
    </citation>
    <scope>NUCLEOTIDE SEQUENCE</scope>
    <source>
        <strain evidence="1">Ctqpo8</strain>
    </source>
</reference>